<evidence type="ECO:0000313" key="3">
    <source>
        <dbReference type="Proteomes" id="UP001235840"/>
    </source>
</evidence>
<feature type="domain" description="Regulatory protein YycH-like" evidence="1">
    <location>
        <begin position="42"/>
        <end position="249"/>
    </location>
</feature>
<comment type="caution">
    <text evidence="2">The sequence shown here is derived from an EMBL/GenBank/DDBJ whole genome shotgun (WGS) entry which is preliminary data.</text>
</comment>
<gene>
    <name evidence="2" type="ORF">J2S11_003068</name>
</gene>
<dbReference type="Gene3D" id="2.40.128.690">
    <property type="entry name" value="YycH protein, domain 3-like"/>
    <property type="match status" value="1"/>
</dbReference>
<sequence length="259" mass="30277">MNWSRTKSIFILVFLVLNSFLGYQLWEKIQTRPLELAQLSEGSVEELLALRNISLETELQAEQPELSQLNAQFLTNVFEDFENLQNQSLLFQENMLISQFHDPILLEEGQEQDIRPLVEPYIHRFEQYELDQWAGDSILFLQKVEGHPIFIGGIEFYVNQVEEELFLTGYEQTYYQVVNMGTKQPTISSYTSIRTLLDNQAIPYFSTIVDVRLGYYGQVYEVEGQVLTPAWRIMIETDDRVRMIYVNAITGAIETEYTR</sequence>
<evidence type="ECO:0000259" key="1">
    <source>
        <dbReference type="Pfam" id="PF09648"/>
    </source>
</evidence>
<keyword evidence="3" id="KW-1185">Reference proteome</keyword>
<name>A0ABT9W1K5_9BACI</name>
<dbReference type="Proteomes" id="UP001235840">
    <property type="component" value="Unassembled WGS sequence"/>
</dbReference>
<protein>
    <submittedName>
        <fullName evidence="2">Regulatory protein YycI of two-component signal transduction system YycFG</fullName>
    </submittedName>
</protein>
<reference evidence="2 3" key="1">
    <citation type="submission" date="2023-07" db="EMBL/GenBank/DDBJ databases">
        <title>Genomic Encyclopedia of Type Strains, Phase IV (KMG-IV): sequencing the most valuable type-strain genomes for metagenomic binning, comparative biology and taxonomic classification.</title>
        <authorList>
            <person name="Goeker M."/>
        </authorList>
    </citation>
    <scope>NUCLEOTIDE SEQUENCE [LARGE SCALE GENOMIC DNA]</scope>
    <source>
        <strain evidence="2 3">DSM 12751</strain>
    </source>
</reference>
<dbReference type="RefSeq" id="WP_307395893.1">
    <property type="nucleotide sequence ID" value="NZ_BAAADK010000046.1"/>
</dbReference>
<accession>A0ABT9W1K5</accession>
<dbReference type="EMBL" id="JAUSTY010000013">
    <property type="protein sequence ID" value="MDQ0167143.1"/>
    <property type="molecule type" value="Genomic_DNA"/>
</dbReference>
<proteinExistence type="predicted"/>
<organism evidence="2 3">
    <name type="scientific">Caldalkalibacillus horti</name>
    <dbReference type="NCBI Taxonomy" id="77523"/>
    <lineage>
        <taxon>Bacteria</taxon>
        <taxon>Bacillati</taxon>
        <taxon>Bacillota</taxon>
        <taxon>Bacilli</taxon>
        <taxon>Bacillales</taxon>
        <taxon>Bacillaceae</taxon>
        <taxon>Caldalkalibacillus</taxon>
    </lineage>
</organism>
<dbReference type="Pfam" id="PF09648">
    <property type="entry name" value="YycI"/>
    <property type="match status" value="1"/>
</dbReference>
<dbReference type="InterPro" id="IPR018604">
    <property type="entry name" value="YycI-like"/>
</dbReference>
<evidence type="ECO:0000313" key="2">
    <source>
        <dbReference type="EMBL" id="MDQ0167143.1"/>
    </source>
</evidence>